<organism evidence="2 3">
    <name type="scientific">Aulographum hederae CBS 113979</name>
    <dbReference type="NCBI Taxonomy" id="1176131"/>
    <lineage>
        <taxon>Eukaryota</taxon>
        <taxon>Fungi</taxon>
        <taxon>Dikarya</taxon>
        <taxon>Ascomycota</taxon>
        <taxon>Pezizomycotina</taxon>
        <taxon>Dothideomycetes</taxon>
        <taxon>Pleosporomycetidae</taxon>
        <taxon>Aulographales</taxon>
        <taxon>Aulographaceae</taxon>
    </lineage>
</organism>
<evidence type="ECO:0000313" key="3">
    <source>
        <dbReference type="Proteomes" id="UP000800041"/>
    </source>
</evidence>
<reference evidence="2" key="1">
    <citation type="journal article" date="2020" name="Stud. Mycol.">
        <title>101 Dothideomycetes genomes: a test case for predicting lifestyles and emergence of pathogens.</title>
        <authorList>
            <person name="Haridas S."/>
            <person name="Albert R."/>
            <person name="Binder M."/>
            <person name="Bloem J."/>
            <person name="Labutti K."/>
            <person name="Salamov A."/>
            <person name="Andreopoulos B."/>
            <person name="Baker S."/>
            <person name="Barry K."/>
            <person name="Bills G."/>
            <person name="Bluhm B."/>
            <person name="Cannon C."/>
            <person name="Castanera R."/>
            <person name="Culley D."/>
            <person name="Daum C."/>
            <person name="Ezra D."/>
            <person name="Gonzalez J."/>
            <person name="Henrissat B."/>
            <person name="Kuo A."/>
            <person name="Liang C."/>
            <person name="Lipzen A."/>
            <person name="Lutzoni F."/>
            <person name="Magnuson J."/>
            <person name="Mondo S."/>
            <person name="Nolan M."/>
            <person name="Ohm R."/>
            <person name="Pangilinan J."/>
            <person name="Park H.-J."/>
            <person name="Ramirez L."/>
            <person name="Alfaro M."/>
            <person name="Sun H."/>
            <person name="Tritt A."/>
            <person name="Yoshinaga Y."/>
            <person name="Zwiers L.-H."/>
            <person name="Turgeon B."/>
            <person name="Goodwin S."/>
            <person name="Spatafora J."/>
            <person name="Crous P."/>
            <person name="Grigoriev I."/>
        </authorList>
    </citation>
    <scope>NUCLEOTIDE SEQUENCE</scope>
    <source>
        <strain evidence="2">CBS 113979</strain>
    </source>
</reference>
<feature type="compositionally biased region" description="Polar residues" evidence="1">
    <location>
        <begin position="7"/>
        <end position="20"/>
    </location>
</feature>
<evidence type="ECO:0000256" key="1">
    <source>
        <dbReference type="SAM" id="MobiDB-lite"/>
    </source>
</evidence>
<name>A0A6G1GTE7_9PEZI</name>
<dbReference type="AlphaFoldDB" id="A0A6G1GTE7"/>
<accession>A0A6G1GTE7</accession>
<evidence type="ECO:0000313" key="2">
    <source>
        <dbReference type="EMBL" id="KAF1984060.1"/>
    </source>
</evidence>
<dbReference type="EMBL" id="ML977170">
    <property type="protein sequence ID" value="KAF1984060.1"/>
    <property type="molecule type" value="Genomic_DNA"/>
</dbReference>
<keyword evidence="3" id="KW-1185">Reference proteome</keyword>
<gene>
    <name evidence="2" type="ORF">K402DRAFT_149137</name>
</gene>
<sequence>MDPVTEITASMANLTSSPTSADHPAQGPPEKSDEALLADLEALERKIASSQLAVATLQTEIDENKAIMSAISAAVDSKRSETARRETKAPQTREWLQKEVLALSASSAAFNLSPWGDAIVRLFEESANDKRKEVVMMRVFGKTATEEMKQEFEEHLERLNPDNVEGLSAGEQMVQALNRFVLHGVD</sequence>
<proteinExistence type="predicted"/>
<dbReference type="Proteomes" id="UP000800041">
    <property type="component" value="Unassembled WGS sequence"/>
</dbReference>
<feature type="region of interest" description="Disordered" evidence="1">
    <location>
        <begin position="1"/>
        <end position="33"/>
    </location>
</feature>
<protein>
    <submittedName>
        <fullName evidence="2">Uncharacterized protein</fullName>
    </submittedName>
</protein>